<dbReference type="InterPro" id="IPR051681">
    <property type="entry name" value="Ser/Thr_Kinases-Pseudokinases"/>
</dbReference>
<feature type="compositionally biased region" description="Low complexity" evidence="5">
    <location>
        <begin position="363"/>
        <end position="377"/>
    </location>
</feature>
<dbReference type="Proteomes" id="UP001383192">
    <property type="component" value="Unassembled WGS sequence"/>
</dbReference>
<gene>
    <name evidence="7" type="ORF">VNI00_013881</name>
</gene>
<dbReference type="SUPFAM" id="SSF56112">
    <property type="entry name" value="Protein kinase-like (PK-like)"/>
    <property type="match status" value="1"/>
</dbReference>
<feature type="domain" description="Protein kinase" evidence="6">
    <location>
        <begin position="10"/>
        <end position="261"/>
    </location>
</feature>
<evidence type="ECO:0000256" key="4">
    <source>
        <dbReference type="ARBA" id="ARBA00022840"/>
    </source>
</evidence>
<dbReference type="EMBL" id="JAYKXP010000073">
    <property type="protein sequence ID" value="KAK7030935.1"/>
    <property type="molecule type" value="Genomic_DNA"/>
</dbReference>
<dbReference type="PANTHER" id="PTHR44329">
    <property type="entry name" value="SERINE/THREONINE-PROTEIN KINASE TNNI3K-RELATED"/>
    <property type="match status" value="1"/>
</dbReference>
<dbReference type="GO" id="GO:0005524">
    <property type="term" value="F:ATP binding"/>
    <property type="evidence" value="ECO:0007669"/>
    <property type="project" value="UniProtKB-KW"/>
</dbReference>
<dbReference type="SMART" id="SM00185">
    <property type="entry name" value="ARM"/>
    <property type="match status" value="4"/>
</dbReference>
<evidence type="ECO:0000256" key="2">
    <source>
        <dbReference type="ARBA" id="ARBA00022741"/>
    </source>
</evidence>
<dbReference type="InterPro" id="IPR000225">
    <property type="entry name" value="Armadillo"/>
</dbReference>
<proteinExistence type="predicted"/>
<dbReference type="InterPro" id="IPR000719">
    <property type="entry name" value="Prot_kinase_dom"/>
</dbReference>
<dbReference type="AlphaFoldDB" id="A0AAW0BVS1"/>
<dbReference type="InterPro" id="IPR011009">
    <property type="entry name" value="Kinase-like_dom_sf"/>
</dbReference>
<organism evidence="7 8">
    <name type="scientific">Paramarasmius palmivorus</name>
    <dbReference type="NCBI Taxonomy" id="297713"/>
    <lineage>
        <taxon>Eukaryota</taxon>
        <taxon>Fungi</taxon>
        <taxon>Dikarya</taxon>
        <taxon>Basidiomycota</taxon>
        <taxon>Agaricomycotina</taxon>
        <taxon>Agaricomycetes</taxon>
        <taxon>Agaricomycetidae</taxon>
        <taxon>Agaricales</taxon>
        <taxon>Marasmiineae</taxon>
        <taxon>Marasmiaceae</taxon>
        <taxon>Paramarasmius</taxon>
    </lineage>
</organism>
<feature type="compositionally biased region" description="Low complexity" evidence="5">
    <location>
        <begin position="345"/>
        <end position="356"/>
    </location>
</feature>
<dbReference type="PANTHER" id="PTHR44329:SF288">
    <property type="entry name" value="MITOGEN-ACTIVATED PROTEIN KINASE KINASE KINASE 20"/>
    <property type="match status" value="1"/>
</dbReference>
<protein>
    <recommendedName>
        <fullName evidence="6">Protein kinase domain-containing protein</fullName>
    </recommendedName>
</protein>
<evidence type="ECO:0000256" key="3">
    <source>
        <dbReference type="ARBA" id="ARBA00022777"/>
    </source>
</evidence>
<feature type="region of interest" description="Disordered" evidence="5">
    <location>
        <begin position="423"/>
        <end position="505"/>
    </location>
</feature>
<dbReference type="Pfam" id="PF07714">
    <property type="entry name" value="PK_Tyr_Ser-Thr"/>
    <property type="match status" value="1"/>
</dbReference>
<dbReference type="InterPro" id="IPR001245">
    <property type="entry name" value="Ser-Thr/Tyr_kinase_cat_dom"/>
</dbReference>
<keyword evidence="4" id="KW-0067">ATP-binding</keyword>
<evidence type="ECO:0000259" key="6">
    <source>
        <dbReference type="PROSITE" id="PS50011"/>
    </source>
</evidence>
<keyword evidence="3" id="KW-0418">Kinase</keyword>
<dbReference type="Gene3D" id="1.25.10.10">
    <property type="entry name" value="Leucine-rich Repeat Variant"/>
    <property type="match status" value="1"/>
</dbReference>
<accession>A0AAW0BVS1</accession>
<keyword evidence="2" id="KW-0547">Nucleotide-binding</keyword>
<dbReference type="PROSITE" id="PS50011">
    <property type="entry name" value="PROTEIN_KINASE_DOM"/>
    <property type="match status" value="1"/>
</dbReference>
<feature type="compositionally biased region" description="Polar residues" evidence="5">
    <location>
        <begin position="324"/>
        <end position="338"/>
    </location>
</feature>
<comment type="caution">
    <text evidence="7">The sequence shown here is derived from an EMBL/GenBank/DDBJ whole genome shotgun (WGS) entry which is preliminary data.</text>
</comment>
<keyword evidence="8" id="KW-1185">Reference proteome</keyword>
<evidence type="ECO:0000256" key="1">
    <source>
        <dbReference type="ARBA" id="ARBA00022679"/>
    </source>
</evidence>
<evidence type="ECO:0000313" key="8">
    <source>
        <dbReference type="Proteomes" id="UP001383192"/>
    </source>
</evidence>
<feature type="region of interest" description="Disordered" evidence="5">
    <location>
        <begin position="304"/>
        <end position="393"/>
    </location>
</feature>
<evidence type="ECO:0000313" key="7">
    <source>
        <dbReference type="EMBL" id="KAK7030935.1"/>
    </source>
</evidence>
<dbReference type="SUPFAM" id="SSF48371">
    <property type="entry name" value="ARM repeat"/>
    <property type="match status" value="1"/>
</dbReference>
<evidence type="ECO:0000256" key="5">
    <source>
        <dbReference type="SAM" id="MobiDB-lite"/>
    </source>
</evidence>
<dbReference type="GO" id="GO:0004674">
    <property type="term" value="F:protein serine/threonine kinase activity"/>
    <property type="evidence" value="ECO:0007669"/>
    <property type="project" value="TreeGrafter"/>
</dbReference>
<feature type="compositionally biased region" description="Basic and acidic residues" evidence="5">
    <location>
        <begin position="448"/>
        <end position="458"/>
    </location>
</feature>
<reference evidence="7 8" key="1">
    <citation type="submission" date="2024-01" db="EMBL/GenBank/DDBJ databases">
        <title>A draft genome for a cacao thread blight-causing isolate of Paramarasmius palmivorus.</title>
        <authorList>
            <person name="Baruah I.K."/>
            <person name="Bukari Y."/>
            <person name="Amoako-Attah I."/>
            <person name="Meinhardt L.W."/>
            <person name="Bailey B.A."/>
            <person name="Cohen S.P."/>
        </authorList>
    </citation>
    <scope>NUCLEOTIDE SEQUENCE [LARGE SCALE GENOMIC DNA]</scope>
    <source>
        <strain evidence="7 8">GH-12</strain>
    </source>
</reference>
<name>A0AAW0BVS1_9AGAR</name>
<sequence length="973" mass="104847">MASMIRPEEISIDESATLGSGKSVYKADYQNGVGAVKVLSSEASVTALHARAAIWEGLDHPNVLKIFGVCTEDADPLFIVTEYHSFGDAARYLKTNPNVDRAQIVLDVACGMQFIHSRNVIHGGLKTSDVLIRDDGTACIADCGMSEIQSTKNNDAHRYFSPEAWKGITSKPSDVYAFAMCAYEIFTSLPPWGVLPEKHIIRMVCHEDVRPDRPDPTLSIRVGLTDQIWDIVEESWHKEARMRPTFDIVVRLWQAACNGSISSPPAPCLERSSSNANGTRRQMAIQPEVVDEHDVPPAYSLAEDAEPQQRAFQASPEPEALPNPHSQYHNMHPRQSPSFDEDCMSEASSSSAPRSRLSLHRGPSSPASSYYRTSSPPSSAPPGAQSFDNLPPLRDVKVRPLDIKKRDSKLPYVAEEKAAAPYAQPLQPYHNPRLSVQPPTPASPLPHVNERPQYHDRQSMPPQPTVYDESARPHYNQRQSMPATAPRGGGSPGSTYGVPGPGVARSLTRQFSGMQLGPTGSSGVGSDLQSISDIGSISGMSSSGGVNPVLIAGALQAEVRQRRDPHAIDEYLMKIHFLASQSDKSAQKLITAGVIPTLIHLLKTRAAADERLEPVLIALGTLAYDSLSANTIYRTDTTTTLIELFASSESDDVAALALWNLTRLTRTTDIANGLIKRGLPKQLVERGLHGGSRGASLSAWCLGNLIQSDSIAETLADQGIVPDIVDHLRHSTNLITSAPDDISSGLFVIARMARSIKLAKMLAKAGCVDLLAHHLNTSTDPSVLHWSARAVGCLMRPNSSDMSKILLEKGVAGGLARLPSVLPTEEVEPLASFAFAIQRFSCAEWGGGTRKALVDAGVVDSLLAALRTAADEPYPQVHIELALAVSFLGDVGGSSIRKEIVHAGGVKILKSIAQNGNPEVAKACNMAATSISGNIWTRNAASAKTAMNHNWSGGCPEYHPPCPVQYDFEEVAA</sequence>
<dbReference type="Gene3D" id="1.10.510.10">
    <property type="entry name" value="Transferase(Phosphotransferase) domain 1"/>
    <property type="match status" value="1"/>
</dbReference>
<keyword evidence="1" id="KW-0808">Transferase</keyword>
<dbReference type="InterPro" id="IPR016024">
    <property type="entry name" value="ARM-type_fold"/>
</dbReference>
<dbReference type="InterPro" id="IPR011989">
    <property type="entry name" value="ARM-like"/>
</dbReference>